<reference evidence="3" key="2">
    <citation type="journal article" date="2023" name="IMA Fungus">
        <title>Comparative genomic study of the Penicillium genus elucidates a diverse pangenome and 15 lateral gene transfer events.</title>
        <authorList>
            <person name="Petersen C."/>
            <person name="Sorensen T."/>
            <person name="Nielsen M.R."/>
            <person name="Sondergaard T.E."/>
            <person name="Sorensen J.L."/>
            <person name="Fitzpatrick D.A."/>
            <person name="Frisvad J.C."/>
            <person name="Nielsen K.L."/>
        </authorList>
    </citation>
    <scope>NUCLEOTIDE SEQUENCE</scope>
    <source>
        <strain evidence="3">IBT 30761</strain>
    </source>
</reference>
<dbReference type="Proteomes" id="UP001149074">
    <property type="component" value="Unassembled WGS sequence"/>
</dbReference>
<evidence type="ECO:0000313" key="3">
    <source>
        <dbReference type="EMBL" id="KAJ5084981.1"/>
    </source>
</evidence>
<dbReference type="Pfam" id="PF20231">
    <property type="entry name" value="DUF6589"/>
    <property type="match status" value="1"/>
</dbReference>
<protein>
    <recommendedName>
        <fullName evidence="2">DUF6589 domain-containing protein</fullName>
    </recommendedName>
</protein>
<sequence>MLHPDIPLSRHGIYDAPGPDDQDGVIRQCQIHFIAEAIRETHREAVEALFMDQPPKQTGSMKPRIQLVDWPEFPAVERLLPRKTPNYGLGPITENEGTIDGTYAVIRNIFVDQLGYNPDTDFDGPLRLVYGDQKTVSLIQVVKKEQAEATLPYDRCNWLLPIPGLFHWRTNYMDMIHELYSGTEAAADETTLHHNKNFLGCVQGHKSPFHHKEEVATRAFDARVTAKFYLLLRSFANEKDKDIQLSTDEEINHYIKNMTRASFHRIIENIRDELFTMAEQQSENMAKLFPDRPIDFPFSTHAKVLQQIAIYKIMKKAIKYADIGILRRIFALCCFLFHGSKKSKYVFLSLYMTWLTQTPAASPELQKAILANGLVNIRGAEDSWFEIDRLNEFFNLQMKSLMTTRRTSTVEVTPMFQRMALTASYCTELKAKLEAEFGEYSNGRHQIKDASMDVRNLAHEIAQSDSIQKHLNGRDSWFKPPDILSRGSSEALAKGVEKFNQQRLHGGCQGGEEPSHLTSTPIAALDKFVTIADDEDEI</sequence>
<reference evidence="3" key="1">
    <citation type="submission" date="2022-11" db="EMBL/GenBank/DDBJ databases">
        <authorList>
            <person name="Petersen C."/>
        </authorList>
    </citation>
    <scope>NUCLEOTIDE SEQUENCE</scope>
    <source>
        <strain evidence="3">IBT 30761</strain>
    </source>
</reference>
<dbReference type="AlphaFoldDB" id="A0A9W9END6"/>
<dbReference type="OrthoDB" id="3919880at2759"/>
<comment type="caution">
    <text evidence="3">The sequence shown here is derived from an EMBL/GenBank/DDBJ whole genome shotgun (WGS) entry which is preliminary data.</text>
</comment>
<dbReference type="InterPro" id="IPR046496">
    <property type="entry name" value="DUF6589"/>
</dbReference>
<accession>A0A9W9END6</accession>
<dbReference type="RefSeq" id="XP_056469659.1">
    <property type="nucleotide sequence ID" value="XM_056622243.1"/>
</dbReference>
<evidence type="ECO:0000313" key="4">
    <source>
        <dbReference type="Proteomes" id="UP001149074"/>
    </source>
</evidence>
<proteinExistence type="predicted"/>
<feature type="domain" description="DUF6589" evidence="2">
    <location>
        <begin position="73"/>
        <end position="445"/>
    </location>
</feature>
<evidence type="ECO:0000259" key="2">
    <source>
        <dbReference type="Pfam" id="PF20231"/>
    </source>
</evidence>
<dbReference type="EMBL" id="JAPQKI010000010">
    <property type="protein sequence ID" value="KAJ5084981.1"/>
    <property type="molecule type" value="Genomic_DNA"/>
</dbReference>
<organism evidence="3 4">
    <name type="scientific">Penicillium argentinense</name>
    <dbReference type="NCBI Taxonomy" id="1131581"/>
    <lineage>
        <taxon>Eukaryota</taxon>
        <taxon>Fungi</taxon>
        <taxon>Dikarya</taxon>
        <taxon>Ascomycota</taxon>
        <taxon>Pezizomycotina</taxon>
        <taxon>Eurotiomycetes</taxon>
        <taxon>Eurotiomycetidae</taxon>
        <taxon>Eurotiales</taxon>
        <taxon>Aspergillaceae</taxon>
        <taxon>Penicillium</taxon>
    </lineage>
</organism>
<gene>
    <name evidence="3" type="ORF">N7532_009752</name>
</gene>
<name>A0A9W9END6_9EURO</name>
<evidence type="ECO:0000256" key="1">
    <source>
        <dbReference type="SAM" id="MobiDB-lite"/>
    </source>
</evidence>
<feature type="region of interest" description="Disordered" evidence="1">
    <location>
        <begin position="1"/>
        <end position="21"/>
    </location>
</feature>
<dbReference type="GeneID" id="81361222"/>
<keyword evidence="4" id="KW-1185">Reference proteome</keyword>